<accession>A0A1N6ER91</accession>
<evidence type="ECO:0000313" key="2">
    <source>
        <dbReference type="Proteomes" id="UP000185207"/>
    </source>
</evidence>
<reference evidence="2" key="1">
    <citation type="submission" date="2016-11" db="EMBL/GenBank/DDBJ databases">
        <authorList>
            <person name="Varghese N."/>
            <person name="Submissions S."/>
        </authorList>
    </citation>
    <scope>NUCLEOTIDE SEQUENCE [LARGE SCALE GENOMIC DNA]</scope>
    <source>
        <strain evidence="2">DSM 27623</strain>
    </source>
</reference>
<dbReference type="AlphaFoldDB" id="A0A1N6ER91"/>
<dbReference type="Proteomes" id="UP000185207">
    <property type="component" value="Unassembled WGS sequence"/>
</dbReference>
<dbReference type="OrthoDB" id="1261439at2"/>
<name>A0A1N6ER91_9FLAO</name>
<evidence type="ECO:0000313" key="1">
    <source>
        <dbReference type="EMBL" id="SIN85443.1"/>
    </source>
</evidence>
<sequence length="177" mass="20601">MMLNTAFCFLVCGSFCFGQTYEQLMSYSHYYSKDIDAFKEFINKEPAATHSNYGIQQVVYEFHNHSVGLEEHKSDNGKIGEIYVFQTNENHTKANYEWKKYFDSMNNNPSFQFVKAIFNDGVTKDNNLTLENFTTLLNSKNINSDSSYGVRYKKSDVYYSLFVIKGKLVFTVDDKNF</sequence>
<gene>
    <name evidence="1" type="ORF">SAMN05444409_0795</name>
</gene>
<dbReference type="EMBL" id="FSRK01000001">
    <property type="protein sequence ID" value="SIN85443.1"/>
    <property type="molecule type" value="Genomic_DNA"/>
</dbReference>
<organism evidence="1 2">
    <name type="scientific">Epilithonimonas zeae</name>
    <dbReference type="NCBI Taxonomy" id="1416779"/>
    <lineage>
        <taxon>Bacteria</taxon>
        <taxon>Pseudomonadati</taxon>
        <taxon>Bacteroidota</taxon>
        <taxon>Flavobacteriia</taxon>
        <taxon>Flavobacteriales</taxon>
        <taxon>Weeksellaceae</taxon>
        <taxon>Chryseobacterium group</taxon>
        <taxon>Epilithonimonas</taxon>
    </lineage>
</organism>
<protein>
    <submittedName>
        <fullName evidence="1">Uncharacterized protein</fullName>
    </submittedName>
</protein>
<keyword evidence="2" id="KW-1185">Reference proteome</keyword>
<dbReference type="RefSeq" id="WP_139297254.1">
    <property type="nucleotide sequence ID" value="NZ_FSRK01000001.1"/>
</dbReference>
<proteinExistence type="predicted"/>